<gene>
    <name evidence="4" type="ORF">AVJ23_16870</name>
</gene>
<evidence type="ECO:0000259" key="3">
    <source>
        <dbReference type="PROSITE" id="PS50894"/>
    </source>
</evidence>
<dbReference type="EMBL" id="LPXO01000012">
    <property type="protein sequence ID" value="KUF09558.1"/>
    <property type="molecule type" value="Genomic_DNA"/>
</dbReference>
<reference evidence="4 5" key="1">
    <citation type="submission" date="2015-12" db="EMBL/GenBank/DDBJ databases">
        <authorList>
            <person name="Shamseldin A."/>
            <person name="Moawad H."/>
            <person name="Abd El-Rahim W.M."/>
            <person name="Sadowsky M.J."/>
        </authorList>
    </citation>
    <scope>NUCLEOTIDE SEQUENCE [LARGE SCALE GENOMIC DNA]</scope>
    <source>
        <strain evidence="4 5">SJ5A-1</strain>
    </source>
</reference>
<feature type="modified residue" description="Phosphohistidine" evidence="2">
    <location>
        <position position="52"/>
    </location>
</feature>
<keyword evidence="5" id="KW-1185">Reference proteome</keyword>
<dbReference type="PROSITE" id="PS50894">
    <property type="entry name" value="HPT"/>
    <property type="match status" value="1"/>
</dbReference>
<dbReference type="GO" id="GO:0000160">
    <property type="term" value="P:phosphorelay signal transduction system"/>
    <property type="evidence" value="ECO:0007669"/>
    <property type="project" value="UniProtKB-KW"/>
</dbReference>
<dbReference type="OrthoDB" id="7867809at2"/>
<dbReference type="InterPro" id="IPR036641">
    <property type="entry name" value="HPT_dom_sf"/>
</dbReference>
<dbReference type="Proteomes" id="UP000054396">
    <property type="component" value="Unassembled WGS sequence"/>
</dbReference>
<keyword evidence="1" id="KW-0902">Two-component regulatory system</keyword>
<protein>
    <submittedName>
        <fullName evidence="4">Histidine kinase</fullName>
    </submittedName>
</protein>
<sequence length="111" mass="12253">MIDWARVDELVEEIGAEDFSEVVTLFLAEVETAIELLEASNGNPVVIEEQMHFLKGAALNLGFRKLAQVCRTGERAASEGQVALVPVEEVRKVFASSRVRFEAELGDRYAA</sequence>
<name>A0A0W7WG63_9RHOB</name>
<proteinExistence type="predicted"/>
<dbReference type="Pfam" id="PF01627">
    <property type="entry name" value="Hpt"/>
    <property type="match status" value="1"/>
</dbReference>
<dbReference type="SUPFAM" id="SSF47226">
    <property type="entry name" value="Histidine-containing phosphotransfer domain, HPT domain"/>
    <property type="match status" value="1"/>
</dbReference>
<keyword evidence="4" id="KW-0418">Kinase</keyword>
<organism evidence="4 5">
    <name type="scientific">Pseudoponticoccus marisrubri</name>
    <dbReference type="NCBI Taxonomy" id="1685382"/>
    <lineage>
        <taxon>Bacteria</taxon>
        <taxon>Pseudomonadati</taxon>
        <taxon>Pseudomonadota</taxon>
        <taxon>Alphaproteobacteria</taxon>
        <taxon>Rhodobacterales</taxon>
        <taxon>Roseobacteraceae</taxon>
        <taxon>Pseudoponticoccus</taxon>
    </lineage>
</organism>
<feature type="domain" description="HPt" evidence="3">
    <location>
        <begin position="8"/>
        <end position="108"/>
    </location>
</feature>
<comment type="caution">
    <text evidence="4">The sequence shown here is derived from an EMBL/GenBank/DDBJ whole genome shotgun (WGS) entry which is preliminary data.</text>
</comment>
<keyword evidence="4" id="KW-0808">Transferase</keyword>
<dbReference type="GO" id="GO:0004672">
    <property type="term" value="F:protein kinase activity"/>
    <property type="evidence" value="ECO:0007669"/>
    <property type="project" value="UniProtKB-ARBA"/>
</dbReference>
<evidence type="ECO:0000313" key="4">
    <source>
        <dbReference type="EMBL" id="KUF09558.1"/>
    </source>
</evidence>
<evidence type="ECO:0000256" key="1">
    <source>
        <dbReference type="ARBA" id="ARBA00023012"/>
    </source>
</evidence>
<evidence type="ECO:0000256" key="2">
    <source>
        <dbReference type="PROSITE-ProRule" id="PRU00110"/>
    </source>
</evidence>
<evidence type="ECO:0000313" key="5">
    <source>
        <dbReference type="Proteomes" id="UP000054396"/>
    </source>
</evidence>
<dbReference type="STRING" id="1685382.AVJ23_16870"/>
<accession>A0A0W7WG63</accession>
<dbReference type="InterPro" id="IPR008207">
    <property type="entry name" value="Sig_transdc_His_kin_Hpt_dom"/>
</dbReference>
<dbReference type="RefSeq" id="WP_058863393.1">
    <property type="nucleotide sequence ID" value="NZ_LPXO01000012.1"/>
</dbReference>
<dbReference type="AlphaFoldDB" id="A0A0W7WG63"/>
<dbReference type="Gene3D" id="1.20.120.160">
    <property type="entry name" value="HPT domain"/>
    <property type="match status" value="1"/>
</dbReference>
<keyword evidence="2" id="KW-0597">Phosphoprotein</keyword>